<feature type="binding site" evidence="14 15">
    <location>
        <position position="29"/>
    </location>
    <ligand>
        <name>a divalent metal cation</name>
        <dbReference type="ChEBI" id="CHEBI:60240"/>
    </ligand>
</feature>
<dbReference type="AlphaFoldDB" id="A0A2Y9AUD0"/>
<dbReference type="GO" id="GO:0043137">
    <property type="term" value="P:DNA replication, removal of RNA primer"/>
    <property type="evidence" value="ECO:0007669"/>
    <property type="project" value="TreeGrafter"/>
</dbReference>
<dbReference type="InterPro" id="IPR024567">
    <property type="entry name" value="RNase_HII/HIII_dom"/>
</dbReference>
<dbReference type="GO" id="GO:0006298">
    <property type="term" value="P:mismatch repair"/>
    <property type="evidence" value="ECO:0007669"/>
    <property type="project" value="TreeGrafter"/>
</dbReference>
<evidence type="ECO:0000313" key="18">
    <source>
        <dbReference type="EMBL" id="PWJ17489.1"/>
    </source>
</evidence>
<reference evidence="18 20" key="2">
    <citation type="submission" date="2018-03" db="EMBL/GenBank/DDBJ databases">
        <title>Genomic Encyclopedia of Archaeal and Bacterial Type Strains, Phase II (KMG-II): from individual species to whole genera.</title>
        <authorList>
            <person name="Goeker M."/>
        </authorList>
    </citation>
    <scope>NUCLEOTIDE SEQUENCE [LARGE SCALE GENOMIC DNA]</scope>
    <source>
        <strain evidence="18 20">DSM 25227</strain>
    </source>
</reference>
<evidence type="ECO:0000256" key="16">
    <source>
        <dbReference type="RuleBase" id="RU003515"/>
    </source>
</evidence>
<name>A0A2Y9AUD0_9RHOB</name>
<dbReference type="InterPro" id="IPR022898">
    <property type="entry name" value="RNase_HII"/>
</dbReference>
<keyword evidence="11 14" id="KW-0255">Endonuclease</keyword>
<accession>A0A2Y9AUD0</accession>
<dbReference type="EMBL" id="QGDJ01000006">
    <property type="protein sequence ID" value="PWJ17489.1"/>
    <property type="molecule type" value="Genomic_DNA"/>
</dbReference>
<gene>
    <name evidence="14" type="primary">rnhB</name>
    <name evidence="18" type="ORF">BCF38_10699</name>
    <name evidence="19" type="ORF">SAMN05421539_10699</name>
</gene>
<dbReference type="PROSITE" id="PS51975">
    <property type="entry name" value="RNASE_H_2"/>
    <property type="match status" value="1"/>
</dbReference>
<evidence type="ECO:0000313" key="20">
    <source>
        <dbReference type="Proteomes" id="UP000245839"/>
    </source>
</evidence>
<dbReference type="PANTHER" id="PTHR10954:SF18">
    <property type="entry name" value="RIBONUCLEASE HII"/>
    <property type="match status" value="1"/>
</dbReference>
<keyword evidence="10 14" id="KW-0479">Metal-binding</keyword>
<feature type="domain" description="RNase H type-2" evidence="17">
    <location>
        <begin position="22"/>
        <end position="207"/>
    </location>
</feature>
<organism evidence="19 21">
    <name type="scientific">Jannaschia seohaensis</name>
    <dbReference type="NCBI Taxonomy" id="475081"/>
    <lineage>
        <taxon>Bacteria</taxon>
        <taxon>Pseudomonadati</taxon>
        <taxon>Pseudomonadota</taxon>
        <taxon>Alphaproteobacteria</taxon>
        <taxon>Rhodobacterales</taxon>
        <taxon>Roseobacteraceae</taxon>
        <taxon>Jannaschia</taxon>
    </lineage>
</organism>
<evidence type="ECO:0000256" key="8">
    <source>
        <dbReference type="ARBA" id="ARBA00022490"/>
    </source>
</evidence>
<comment type="cofactor">
    <cofactor evidence="2">
        <name>Mg(2+)</name>
        <dbReference type="ChEBI" id="CHEBI:18420"/>
    </cofactor>
</comment>
<evidence type="ECO:0000256" key="6">
    <source>
        <dbReference type="ARBA" id="ARBA00012180"/>
    </source>
</evidence>
<comment type="subcellular location">
    <subcellularLocation>
        <location evidence="4 14">Cytoplasm</location>
    </subcellularLocation>
</comment>
<keyword evidence="9 14" id="KW-0540">Nuclease</keyword>
<dbReference type="GO" id="GO:0005737">
    <property type="term" value="C:cytoplasm"/>
    <property type="evidence" value="ECO:0007669"/>
    <property type="project" value="UniProtKB-SubCell"/>
</dbReference>
<dbReference type="SUPFAM" id="SSF53098">
    <property type="entry name" value="Ribonuclease H-like"/>
    <property type="match status" value="1"/>
</dbReference>
<dbReference type="Proteomes" id="UP000245839">
    <property type="component" value="Unassembled WGS sequence"/>
</dbReference>
<evidence type="ECO:0000256" key="4">
    <source>
        <dbReference type="ARBA" id="ARBA00004496"/>
    </source>
</evidence>
<evidence type="ECO:0000256" key="9">
    <source>
        <dbReference type="ARBA" id="ARBA00022722"/>
    </source>
</evidence>
<dbReference type="Pfam" id="PF01351">
    <property type="entry name" value="RNase_HII"/>
    <property type="match status" value="1"/>
</dbReference>
<dbReference type="GO" id="GO:0030145">
    <property type="term" value="F:manganese ion binding"/>
    <property type="evidence" value="ECO:0007669"/>
    <property type="project" value="UniProtKB-UniRule"/>
</dbReference>
<sequence length="207" mass="22419">MADLFALPDLAYEARAKARGARAVAGLDEVGRGPWAGPVTACAFILTGDTPEGLTDSKKLPPRRRAAMLPALRDAGLIAIGEASVEEIDRLNIRQATHLAMRRAVEGLAIEPDHLLIDGTDRPAWVDRPHDLIKRGDARSLSISAASVMAKTWRDEGMTALAQQFPGYGWETNMGYGTSAHLDGLKCHGVTPHHRRSFAPIRKILCP</sequence>
<evidence type="ECO:0000256" key="1">
    <source>
        <dbReference type="ARBA" id="ARBA00000077"/>
    </source>
</evidence>
<evidence type="ECO:0000256" key="2">
    <source>
        <dbReference type="ARBA" id="ARBA00001946"/>
    </source>
</evidence>
<keyword evidence="12 14" id="KW-0378">Hydrolase</keyword>
<dbReference type="Proteomes" id="UP000251571">
    <property type="component" value="Unassembled WGS sequence"/>
</dbReference>
<dbReference type="NCBIfam" id="NF000595">
    <property type="entry name" value="PRK00015.1-3"/>
    <property type="match status" value="1"/>
</dbReference>
<dbReference type="CDD" id="cd07182">
    <property type="entry name" value="RNase_HII_bacteria_HII_like"/>
    <property type="match status" value="1"/>
</dbReference>
<evidence type="ECO:0000313" key="19">
    <source>
        <dbReference type="EMBL" id="SSA47585.1"/>
    </source>
</evidence>
<comment type="function">
    <text evidence="3 14 16">Endonuclease that specifically degrades the RNA of RNA-DNA hybrids.</text>
</comment>
<dbReference type="InterPro" id="IPR036397">
    <property type="entry name" value="RNaseH_sf"/>
</dbReference>
<keyword evidence="8 14" id="KW-0963">Cytoplasm</keyword>
<evidence type="ECO:0000256" key="15">
    <source>
        <dbReference type="PROSITE-ProRule" id="PRU01319"/>
    </source>
</evidence>
<dbReference type="EC" id="3.1.26.4" evidence="6 14"/>
<feature type="binding site" evidence="14 15">
    <location>
        <position position="28"/>
    </location>
    <ligand>
        <name>a divalent metal cation</name>
        <dbReference type="ChEBI" id="CHEBI:60240"/>
    </ligand>
</feature>
<dbReference type="GO" id="GO:0032299">
    <property type="term" value="C:ribonuclease H2 complex"/>
    <property type="evidence" value="ECO:0007669"/>
    <property type="project" value="TreeGrafter"/>
</dbReference>
<dbReference type="EMBL" id="UETC01000006">
    <property type="protein sequence ID" value="SSA47585.1"/>
    <property type="molecule type" value="Genomic_DNA"/>
</dbReference>
<dbReference type="InterPro" id="IPR012337">
    <property type="entry name" value="RNaseH-like_sf"/>
</dbReference>
<dbReference type="PANTHER" id="PTHR10954">
    <property type="entry name" value="RIBONUCLEASE H2 SUBUNIT A"/>
    <property type="match status" value="1"/>
</dbReference>
<protein>
    <recommendedName>
        <fullName evidence="7 14">Ribonuclease HII</fullName>
        <shortName evidence="14">RNase HII</shortName>
        <ecNumber evidence="6 14">3.1.26.4</ecNumber>
    </recommendedName>
</protein>
<evidence type="ECO:0000256" key="10">
    <source>
        <dbReference type="ARBA" id="ARBA00022723"/>
    </source>
</evidence>
<evidence type="ECO:0000256" key="12">
    <source>
        <dbReference type="ARBA" id="ARBA00022801"/>
    </source>
</evidence>
<dbReference type="Gene3D" id="3.30.420.10">
    <property type="entry name" value="Ribonuclease H-like superfamily/Ribonuclease H"/>
    <property type="match status" value="1"/>
</dbReference>
<comment type="similarity">
    <text evidence="5 14 16">Belongs to the RNase HII family.</text>
</comment>
<keyword evidence="13 14" id="KW-0464">Manganese</keyword>
<evidence type="ECO:0000256" key="13">
    <source>
        <dbReference type="ARBA" id="ARBA00023211"/>
    </source>
</evidence>
<dbReference type="OrthoDB" id="9803420at2"/>
<comment type="cofactor">
    <cofactor evidence="14 15">
        <name>Mn(2+)</name>
        <dbReference type="ChEBI" id="CHEBI:29035"/>
    </cofactor>
    <cofactor evidence="14 15">
        <name>Mg(2+)</name>
        <dbReference type="ChEBI" id="CHEBI:18420"/>
    </cofactor>
    <text evidence="14 15">Manganese or magnesium. Binds 1 divalent metal ion per monomer in the absence of substrate. May bind a second metal ion after substrate binding.</text>
</comment>
<proteinExistence type="inferred from homology"/>
<evidence type="ECO:0000313" key="21">
    <source>
        <dbReference type="Proteomes" id="UP000251571"/>
    </source>
</evidence>
<dbReference type="GO" id="GO:0004523">
    <property type="term" value="F:RNA-DNA hybrid ribonuclease activity"/>
    <property type="evidence" value="ECO:0007669"/>
    <property type="project" value="UniProtKB-UniRule"/>
</dbReference>
<feature type="binding site" evidence="14 15">
    <location>
        <position position="118"/>
    </location>
    <ligand>
        <name>a divalent metal cation</name>
        <dbReference type="ChEBI" id="CHEBI:60240"/>
    </ligand>
</feature>
<evidence type="ECO:0000256" key="14">
    <source>
        <dbReference type="HAMAP-Rule" id="MF_00052"/>
    </source>
</evidence>
<dbReference type="RefSeq" id="WP_109564919.1">
    <property type="nucleotide sequence ID" value="NZ_QGDJ01000006.1"/>
</dbReference>
<comment type="catalytic activity">
    <reaction evidence="1 14 15 16">
        <text>Endonucleolytic cleavage to 5'-phosphomonoester.</text>
        <dbReference type="EC" id="3.1.26.4"/>
    </reaction>
</comment>
<dbReference type="InterPro" id="IPR001352">
    <property type="entry name" value="RNase_HII/HIII"/>
</dbReference>
<keyword evidence="20" id="KW-1185">Reference proteome</keyword>
<evidence type="ECO:0000259" key="17">
    <source>
        <dbReference type="PROSITE" id="PS51975"/>
    </source>
</evidence>
<evidence type="ECO:0000256" key="7">
    <source>
        <dbReference type="ARBA" id="ARBA00019179"/>
    </source>
</evidence>
<evidence type="ECO:0000256" key="11">
    <source>
        <dbReference type="ARBA" id="ARBA00022759"/>
    </source>
</evidence>
<evidence type="ECO:0000256" key="5">
    <source>
        <dbReference type="ARBA" id="ARBA00007383"/>
    </source>
</evidence>
<evidence type="ECO:0000256" key="3">
    <source>
        <dbReference type="ARBA" id="ARBA00004065"/>
    </source>
</evidence>
<dbReference type="GO" id="GO:0003723">
    <property type="term" value="F:RNA binding"/>
    <property type="evidence" value="ECO:0007669"/>
    <property type="project" value="UniProtKB-UniRule"/>
</dbReference>
<dbReference type="HAMAP" id="MF_00052_B">
    <property type="entry name" value="RNase_HII_B"/>
    <property type="match status" value="1"/>
</dbReference>
<reference evidence="19 21" key="1">
    <citation type="submission" date="2016-10" db="EMBL/GenBank/DDBJ databases">
        <authorList>
            <person name="Cai Z."/>
        </authorList>
    </citation>
    <scope>NUCLEOTIDE SEQUENCE [LARGE SCALE GENOMIC DNA]</scope>
    <source>
        <strain evidence="19 21">DSM 25227</strain>
    </source>
</reference>